<reference evidence="2" key="1">
    <citation type="submission" date="2019-07" db="EMBL/GenBank/DDBJ databases">
        <title>De Novo Assembly of kiwifruit Actinidia rufa.</title>
        <authorList>
            <person name="Sugita-Konishi S."/>
            <person name="Sato K."/>
            <person name="Mori E."/>
            <person name="Abe Y."/>
            <person name="Kisaki G."/>
            <person name="Hamano K."/>
            <person name="Suezawa K."/>
            <person name="Otani M."/>
            <person name="Fukuda T."/>
            <person name="Manabe T."/>
            <person name="Gomi K."/>
            <person name="Tabuchi M."/>
            <person name="Akimitsu K."/>
            <person name="Kataoka I."/>
        </authorList>
    </citation>
    <scope>NUCLEOTIDE SEQUENCE [LARGE SCALE GENOMIC DNA]</scope>
    <source>
        <strain evidence="2">cv. Fuchu</strain>
    </source>
</reference>
<organism evidence="1 2">
    <name type="scientific">Actinidia rufa</name>
    <dbReference type="NCBI Taxonomy" id="165716"/>
    <lineage>
        <taxon>Eukaryota</taxon>
        <taxon>Viridiplantae</taxon>
        <taxon>Streptophyta</taxon>
        <taxon>Embryophyta</taxon>
        <taxon>Tracheophyta</taxon>
        <taxon>Spermatophyta</taxon>
        <taxon>Magnoliopsida</taxon>
        <taxon>eudicotyledons</taxon>
        <taxon>Gunneridae</taxon>
        <taxon>Pentapetalae</taxon>
        <taxon>asterids</taxon>
        <taxon>Ericales</taxon>
        <taxon>Actinidiaceae</taxon>
        <taxon>Actinidia</taxon>
    </lineage>
</organism>
<evidence type="ECO:0000313" key="2">
    <source>
        <dbReference type="Proteomes" id="UP000585474"/>
    </source>
</evidence>
<dbReference type="Proteomes" id="UP000585474">
    <property type="component" value="Unassembled WGS sequence"/>
</dbReference>
<gene>
    <name evidence="1" type="ORF">Acr_00g0063780</name>
</gene>
<protein>
    <submittedName>
        <fullName evidence="1">Uncharacterized protein</fullName>
    </submittedName>
</protein>
<comment type="caution">
    <text evidence="1">The sequence shown here is derived from an EMBL/GenBank/DDBJ whole genome shotgun (WGS) entry which is preliminary data.</text>
</comment>
<proteinExistence type="predicted"/>
<sequence length="95" mass="10969">MEDGLAFGLIHVYMIFHSQIWLREAFLRTSGEPKRGVLYRWDGLSLTLMLPPRATQKWQKAAGLARDDNGQWLLGFRTDVGWATTHYGAYGWQLK</sequence>
<keyword evidence="2" id="KW-1185">Reference proteome</keyword>
<name>A0A7J0DPV1_9ERIC</name>
<dbReference type="AlphaFoldDB" id="A0A7J0DPV1"/>
<dbReference type="EMBL" id="BJWL01000333">
    <property type="protein sequence ID" value="GFS39572.1"/>
    <property type="molecule type" value="Genomic_DNA"/>
</dbReference>
<accession>A0A7J0DPV1</accession>
<evidence type="ECO:0000313" key="1">
    <source>
        <dbReference type="EMBL" id="GFS39572.1"/>
    </source>
</evidence>